<evidence type="ECO:0000313" key="2">
    <source>
        <dbReference type="EMBL" id="TQL79477.1"/>
    </source>
</evidence>
<dbReference type="Proteomes" id="UP000317043">
    <property type="component" value="Unassembled WGS sequence"/>
</dbReference>
<keyword evidence="3" id="KW-1185">Reference proteome</keyword>
<name>A0A543B3Q6_9ACTN</name>
<accession>A0A543B3Q6</accession>
<dbReference type="SMART" id="SM00028">
    <property type="entry name" value="TPR"/>
    <property type="match status" value="5"/>
</dbReference>
<reference evidence="2 3" key="1">
    <citation type="submission" date="2019-06" db="EMBL/GenBank/DDBJ databases">
        <title>Sequencing the genomes of 1000 actinobacteria strains.</title>
        <authorList>
            <person name="Klenk H.-P."/>
        </authorList>
    </citation>
    <scope>NUCLEOTIDE SEQUENCE [LARGE SCALE GENOMIC DNA]</scope>
    <source>
        <strain evidence="2 3">DSM 45928</strain>
    </source>
</reference>
<comment type="caution">
    <text evidence="2">The sequence shown here is derived from an EMBL/GenBank/DDBJ whole genome shotgun (WGS) entry which is preliminary data.</text>
</comment>
<protein>
    <submittedName>
        <fullName evidence="2">Uncharacterized protein</fullName>
    </submittedName>
</protein>
<dbReference type="OrthoDB" id="3952776at2"/>
<dbReference type="InterPro" id="IPR019734">
    <property type="entry name" value="TPR_rpt"/>
</dbReference>
<feature type="region of interest" description="Disordered" evidence="1">
    <location>
        <begin position="1"/>
        <end position="20"/>
    </location>
</feature>
<dbReference type="EMBL" id="VFOW01000001">
    <property type="protein sequence ID" value="TQL79477.1"/>
    <property type="molecule type" value="Genomic_DNA"/>
</dbReference>
<gene>
    <name evidence="2" type="ORF">FB566_5085</name>
</gene>
<feature type="compositionally biased region" description="Polar residues" evidence="1">
    <location>
        <begin position="1"/>
        <end position="11"/>
    </location>
</feature>
<evidence type="ECO:0000313" key="3">
    <source>
        <dbReference type="Proteomes" id="UP000317043"/>
    </source>
</evidence>
<dbReference type="SUPFAM" id="SSF48452">
    <property type="entry name" value="TPR-like"/>
    <property type="match status" value="2"/>
</dbReference>
<sequence>MTSSPDDQPTDQPERLGVKVSTTLGPRWHPFRDLNNAGSQLAEQGRLSEARAKYDAAYRLTLVDDIDAAGWDARARVSGNLAGLSETQGDISGAFAFAAEALEACDRALEQVGDRYGTRAVKASTLINRAQTLHRVGRLEDSLLDLDAALDLASGGTRDNDNLLAHSLHNTKANTLVSLDRWTEAETEARAGLELAMRHFPALAGYSYTTLAIIMEATGDYLAAEEFLQLSADVHAVDSDRSARAAAVANLGRLAMRRGDFTAAADAFAQAEEAFTTCEQPGRAAEIQYSRGVLAINDGDLEQARALLTGSLTGLAATGNSTTVAECRGLLGDLLTVDGDYDGAEELYLIARRTHTSAGANFQAARLDGRRAVARYLRAVHATTQQDQLRYLRESLDLALPAALATDAIRHRFAPGPARERWVAAVSEPVMAMVFSLTVQLHDIALLWELIENVSATVSLRSETQLNPLQIGLAQAFDSLTGPQAWEPSIEEATLPFAAGAALTAIDETESFPVSGFGLPPRLRIDPDRSAVLSDWIDRAEERYGFPVRTREEIDSW</sequence>
<dbReference type="InterPro" id="IPR011990">
    <property type="entry name" value="TPR-like_helical_dom_sf"/>
</dbReference>
<evidence type="ECO:0000256" key="1">
    <source>
        <dbReference type="SAM" id="MobiDB-lite"/>
    </source>
</evidence>
<dbReference type="RefSeq" id="WP_142044813.1">
    <property type="nucleotide sequence ID" value="NZ_JBHTGS010000002.1"/>
</dbReference>
<dbReference type="Gene3D" id="1.25.40.10">
    <property type="entry name" value="Tetratricopeptide repeat domain"/>
    <property type="match status" value="2"/>
</dbReference>
<dbReference type="InParanoid" id="A0A543B3Q6"/>
<dbReference type="AlphaFoldDB" id="A0A543B3Q6"/>
<organism evidence="2 3">
    <name type="scientific">Stackebrandtia endophytica</name>
    <dbReference type="NCBI Taxonomy" id="1496996"/>
    <lineage>
        <taxon>Bacteria</taxon>
        <taxon>Bacillati</taxon>
        <taxon>Actinomycetota</taxon>
        <taxon>Actinomycetes</taxon>
        <taxon>Glycomycetales</taxon>
        <taxon>Glycomycetaceae</taxon>
        <taxon>Stackebrandtia</taxon>
    </lineage>
</organism>
<proteinExistence type="predicted"/>